<dbReference type="GeneID" id="80894037"/>
<sequence>MASQQGNFVPEAVGPKVRKHAMSRNGCILFFEDTDSVIACSKTIMPSSRVGARITCKTGGYMEPYIGFTLDLPFPSDQSANEDSGHGVSFSFHQSRTVQPNEHVLTVKFPRETLYTYEVASQDFINRFWAETTPPVEGDVAILRAQLPAGETARVMGYGVPFANPDNRLAEAWYSRGQPDPDAHLLLDFLEQKMFKFAIGSQQVKVQERFGPDNLHETAYNPYLRDLVTDMDEFRAMAKAHRGPAMAPIFWHDEYRTHLCAAQQGTVQDVLWLEDAAKQLYKQRSDVRFANPGQGRIYAISFKIAIFESPEDENPAHVLNCRVVTRAFVFDVGIREVTRQALTVNIFHPDARPTNDYASTASAETTETEVNSWMLLHRCLVQGAGFFEWTKVTRQVSMPTVNLLDFGDSFLADAIVQEALPLDQARFRGYLSNRPLGCGLLIAAPGTGKTTASAAAVLAMNVKFGQILCSGPTNRPSTITHRKSTR</sequence>
<organism evidence="1 2">
    <name type="scientific">Akanthomyces muscarius</name>
    <name type="common">Entomopathogenic fungus</name>
    <name type="synonym">Lecanicillium muscarium</name>
    <dbReference type="NCBI Taxonomy" id="2231603"/>
    <lineage>
        <taxon>Eukaryota</taxon>
        <taxon>Fungi</taxon>
        <taxon>Dikarya</taxon>
        <taxon>Ascomycota</taxon>
        <taxon>Pezizomycotina</taxon>
        <taxon>Sordariomycetes</taxon>
        <taxon>Hypocreomycetidae</taxon>
        <taxon>Hypocreales</taxon>
        <taxon>Cordycipitaceae</taxon>
        <taxon>Akanthomyces</taxon>
    </lineage>
</organism>
<name>A0A9W8QPM2_AKAMU</name>
<proteinExistence type="predicted"/>
<dbReference type="KEGG" id="amus:LMH87_006878"/>
<dbReference type="EMBL" id="JAJHUN010000001">
    <property type="protein sequence ID" value="KAJ4165238.1"/>
    <property type="molecule type" value="Genomic_DNA"/>
</dbReference>
<gene>
    <name evidence="1" type="ORF">LMH87_006878</name>
</gene>
<reference evidence="1" key="1">
    <citation type="journal article" date="2023" name="Access Microbiol">
        <title>De-novo genome assembly for Akanthomyces muscarius, a biocontrol agent of insect agricultural pests.</title>
        <authorList>
            <person name="Erdos Z."/>
            <person name="Studholme D.J."/>
            <person name="Raymond B."/>
            <person name="Sharma M."/>
        </authorList>
    </citation>
    <scope>NUCLEOTIDE SEQUENCE</scope>
    <source>
        <strain evidence="1">Ve6</strain>
    </source>
</reference>
<dbReference type="Proteomes" id="UP001144673">
    <property type="component" value="Chromosome 1"/>
</dbReference>
<evidence type="ECO:0000313" key="1">
    <source>
        <dbReference type="EMBL" id="KAJ4165238.1"/>
    </source>
</evidence>
<comment type="caution">
    <text evidence="1">The sequence shown here is derived from an EMBL/GenBank/DDBJ whole genome shotgun (WGS) entry which is preliminary data.</text>
</comment>
<accession>A0A9W8QPM2</accession>
<dbReference type="InterPro" id="IPR027417">
    <property type="entry name" value="P-loop_NTPase"/>
</dbReference>
<dbReference type="AlphaFoldDB" id="A0A9W8QPM2"/>
<dbReference type="RefSeq" id="XP_056060153.1">
    <property type="nucleotide sequence ID" value="XM_056204837.1"/>
</dbReference>
<dbReference type="SUPFAM" id="SSF52540">
    <property type="entry name" value="P-loop containing nucleoside triphosphate hydrolases"/>
    <property type="match status" value="1"/>
</dbReference>
<evidence type="ECO:0000313" key="2">
    <source>
        <dbReference type="Proteomes" id="UP001144673"/>
    </source>
</evidence>
<protein>
    <submittedName>
        <fullName evidence="1">Uncharacterized protein</fullName>
    </submittedName>
</protein>
<keyword evidence="2" id="KW-1185">Reference proteome</keyword>